<dbReference type="EMBL" id="OD002743">
    <property type="protein sequence ID" value="CAD7406019.1"/>
    <property type="molecule type" value="Genomic_DNA"/>
</dbReference>
<name>A0A7R9D0U8_TIMPO</name>
<sequence>MCIVLRINDIESTPDRDLNLSDLLVINSLVCSKSNILDHVATEAGRLLFSRTAVDLAIEQERLRQTVSLCVGVVSLTAPLRSGFLQSPRVYLSAVLWRIFVGPEQHAELRPSRHSRDDRDKQTFSSWFDVHQPFVNCDKALEIGSE</sequence>
<proteinExistence type="predicted"/>
<dbReference type="AlphaFoldDB" id="A0A7R9D0U8"/>
<evidence type="ECO:0000313" key="1">
    <source>
        <dbReference type="EMBL" id="CAD7406019.1"/>
    </source>
</evidence>
<protein>
    <submittedName>
        <fullName evidence="1">Uncharacterized protein</fullName>
    </submittedName>
</protein>
<reference evidence="1" key="1">
    <citation type="submission" date="2020-11" db="EMBL/GenBank/DDBJ databases">
        <authorList>
            <person name="Tran Van P."/>
        </authorList>
    </citation>
    <scope>NUCLEOTIDE SEQUENCE</scope>
</reference>
<accession>A0A7R9D0U8</accession>
<gene>
    <name evidence="1" type="ORF">TPSB3V08_LOCUS5246</name>
</gene>
<organism evidence="1">
    <name type="scientific">Timema poppense</name>
    <name type="common">Walking stick</name>
    <dbReference type="NCBI Taxonomy" id="170557"/>
    <lineage>
        <taxon>Eukaryota</taxon>
        <taxon>Metazoa</taxon>
        <taxon>Ecdysozoa</taxon>
        <taxon>Arthropoda</taxon>
        <taxon>Hexapoda</taxon>
        <taxon>Insecta</taxon>
        <taxon>Pterygota</taxon>
        <taxon>Neoptera</taxon>
        <taxon>Polyneoptera</taxon>
        <taxon>Phasmatodea</taxon>
        <taxon>Timematodea</taxon>
        <taxon>Timematoidea</taxon>
        <taxon>Timematidae</taxon>
        <taxon>Timema</taxon>
    </lineage>
</organism>